<accession>A0A840TTD7</accession>
<evidence type="ECO:0000313" key="2">
    <source>
        <dbReference type="Proteomes" id="UP000557307"/>
    </source>
</evidence>
<organism evidence="1 2">
    <name type="scientific">Rhabdobacter roseus</name>
    <dbReference type="NCBI Taxonomy" id="1655419"/>
    <lineage>
        <taxon>Bacteria</taxon>
        <taxon>Pseudomonadati</taxon>
        <taxon>Bacteroidota</taxon>
        <taxon>Cytophagia</taxon>
        <taxon>Cytophagales</taxon>
        <taxon>Cytophagaceae</taxon>
        <taxon>Rhabdobacter</taxon>
    </lineage>
</organism>
<dbReference type="EMBL" id="JACHGF010000002">
    <property type="protein sequence ID" value="MBB5283260.1"/>
    <property type="molecule type" value="Genomic_DNA"/>
</dbReference>
<gene>
    <name evidence="1" type="ORF">HNQ92_001386</name>
</gene>
<sequence length="416" mass="46855">MNSQVILNLSAMDYGGAGKFAVNFNNMLLDMGYESSLIVKDVRTQDPKIIRYPSKKTEKTWAKISRRVVKREWSKVDLDINRYYYGIYEQFSTVSAKTILALMPNKPDVIFIHWVNSFINTKLVNELHQLTGALIVWLMLDNAPITGGCHFPWDCKNFAITCDACPAILNPDKKWKARENLAFKKKYITPKATICVFSQNDYERAEASVLFRDKRIVKLPGYFVDEKKFCPGDKKSAKSEFSIPSENRVLFFGATSLEDKRKGMHLFLEALALVNQEKITLLVAGSTILPLNFPNMKLVGNLNEELLIKAYQAADMFICPTLEDSGPTMTNQAIMCGTPVVAFETGLGRDLVHTGKTGYRAIYGDARDLARGIEFMMSLSPEEAIIIAQNCRNLALELYGGVEVYKKELASLIDNC</sequence>
<name>A0A840TTD7_9BACT</name>
<dbReference type="Proteomes" id="UP000557307">
    <property type="component" value="Unassembled WGS sequence"/>
</dbReference>
<comment type="caution">
    <text evidence="1">The sequence shown here is derived from an EMBL/GenBank/DDBJ whole genome shotgun (WGS) entry which is preliminary data.</text>
</comment>
<proteinExistence type="predicted"/>
<dbReference type="Gene3D" id="3.40.50.2000">
    <property type="entry name" value="Glycogen Phosphorylase B"/>
    <property type="match status" value="2"/>
</dbReference>
<keyword evidence="1" id="KW-0808">Transferase</keyword>
<protein>
    <submittedName>
        <fullName evidence="1">Glycosyltransferase involved in cell wall biosynthesis</fullName>
    </submittedName>
</protein>
<keyword evidence="2" id="KW-1185">Reference proteome</keyword>
<reference evidence="1 2" key="1">
    <citation type="submission" date="2020-08" db="EMBL/GenBank/DDBJ databases">
        <title>Genomic Encyclopedia of Type Strains, Phase IV (KMG-IV): sequencing the most valuable type-strain genomes for metagenomic binning, comparative biology and taxonomic classification.</title>
        <authorList>
            <person name="Goeker M."/>
        </authorList>
    </citation>
    <scope>NUCLEOTIDE SEQUENCE [LARGE SCALE GENOMIC DNA]</scope>
    <source>
        <strain evidence="1 2">DSM 105074</strain>
    </source>
</reference>
<dbReference type="Pfam" id="PF13692">
    <property type="entry name" value="Glyco_trans_1_4"/>
    <property type="match status" value="1"/>
</dbReference>
<evidence type="ECO:0000313" key="1">
    <source>
        <dbReference type="EMBL" id="MBB5283260.1"/>
    </source>
</evidence>
<dbReference type="RefSeq" id="WP_184172503.1">
    <property type="nucleotide sequence ID" value="NZ_JACHGF010000002.1"/>
</dbReference>
<dbReference type="GO" id="GO:0016740">
    <property type="term" value="F:transferase activity"/>
    <property type="evidence" value="ECO:0007669"/>
    <property type="project" value="UniProtKB-KW"/>
</dbReference>
<dbReference type="SUPFAM" id="SSF53756">
    <property type="entry name" value="UDP-Glycosyltransferase/glycogen phosphorylase"/>
    <property type="match status" value="1"/>
</dbReference>
<dbReference type="AlphaFoldDB" id="A0A840TTD7"/>
<dbReference type="PANTHER" id="PTHR12526">
    <property type="entry name" value="GLYCOSYLTRANSFERASE"/>
    <property type="match status" value="1"/>
</dbReference>